<evidence type="ECO:0000256" key="5">
    <source>
        <dbReference type="ARBA" id="ARBA00022898"/>
    </source>
</evidence>
<dbReference type="SMART" id="SM01005">
    <property type="entry name" value="Ala_racemase_C"/>
    <property type="match status" value="1"/>
</dbReference>
<feature type="active site" description="Proton acceptor; specific for D-alanine" evidence="7">
    <location>
        <position position="45"/>
    </location>
</feature>
<protein>
    <recommendedName>
        <fullName evidence="4 7">Alanine racemase</fullName>
        <ecNumber evidence="4 7">5.1.1.1</ecNumber>
    </recommendedName>
</protein>
<comment type="function">
    <text evidence="7">Catalyzes the interconversion of L-alanine and D-alanine. May also act on other amino acids.</text>
</comment>
<gene>
    <name evidence="11" type="primary">alr</name>
    <name evidence="11" type="ORF">GN330_20480</name>
</gene>
<dbReference type="GO" id="GO:0030170">
    <property type="term" value="F:pyridoxal phosphate binding"/>
    <property type="evidence" value="ECO:0007669"/>
    <property type="project" value="UniProtKB-UniRule"/>
</dbReference>
<dbReference type="InterPro" id="IPR000821">
    <property type="entry name" value="Ala_racemase"/>
</dbReference>
<dbReference type="Pfam" id="PF00842">
    <property type="entry name" value="Ala_racemase_C"/>
    <property type="match status" value="1"/>
</dbReference>
<comment type="pathway">
    <text evidence="7">Amino-acid biosynthesis; D-alanine biosynthesis; D-alanine from L-alanine: step 1/1.</text>
</comment>
<evidence type="ECO:0000256" key="1">
    <source>
        <dbReference type="ARBA" id="ARBA00000316"/>
    </source>
</evidence>
<proteinExistence type="inferred from homology"/>
<dbReference type="HAMAP" id="MF_01201">
    <property type="entry name" value="Ala_racemase"/>
    <property type="match status" value="1"/>
</dbReference>
<evidence type="ECO:0000313" key="11">
    <source>
        <dbReference type="EMBL" id="MVA99632.1"/>
    </source>
</evidence>
<evidence type="ECO:0000256" key="3">
    <source>
        <dbReference type="ARBA" id="ARBA00007880"/>
    </source>
</evidence>
<dbReference type="GO" id="GO:0030632">
    <property type="term" value="P:D-alanine biosynthetic process"/>
    <property type="evidence" value="ECO:0007669"/>
    <property type="project" value="UniProtKB-UniRule"/>
</dbReference>
<keyword evidence="6 7" id="KW-0413">Isomerase</keyword>
<evidence type="ECO:0000313" key="12">
    <source>
        <dbReference type="Proteomes" id="UP000463224"/>
    </source>
</evidence>
<dbReference type="InterPro" id="IPR001608">
    <property type="entry name" value="Ala_racemase_N"/>
</dbReference>
<dbReference type="InterPro" id="IPR009006">
    <property type="entry name" value="Ala_racemase/Decarboxylase_C"/>
</dbReference>
<dbReference type="PRINTS" id="PR00992">
    <property type="entry name" value="ALARACEMASE"/>
</dbReference>
<dbReference type="EMBL" id="WPHG01000007">
    <property type="protein sequence ID" value="MVA99632.1"/>
    <property type="molecule type" value="Genomic_DNA"/>
</dbReference>
<name>A0A844QJ96_9HYPH</name>
<keyword evidence="12" id="KW-1185">Reference proteome</keyword>
<dbReference type="PANTHER" id="PTHR30511">
    <property type="entry name" value="ALANINE RACEMASE"/>
    <property type="match status" value="1"/>
</dbReference>
<reference evidence="11 12" key="1">
    <citation type="submission" date="2019-12" db="EMBL/GenBank/DDBJ databases">
        <title>Nitratireductor arenosus sp. nov., Isolated from sea sand, Jeju island, South Korea.</title>
        <authorList>
            <person name="Kim W."/>
        </authorList>
    </citation>
    <scope>NUCLEOTIDE SEQUENCE [LARGE SCALE GENOMIC DNA]</scope>
    <source>
        <strain evidence="11 12">CAU 1489</strain>
    </source>
</reference>
<dbReference type="GO" id="GO:0005829">
    <property type="term" value="C:cytosol"/>
    <property type="evidence" value="ECO:0007669"/>
    <property type="project" value="TreeGrafter"/>
</dbReference>
<dbReference type="NCBIfam" id="TIGR00492">
    <property type="entry name" value="alr"/>
    <property type="match status" value="1"/>
</dbReference>
<evidence type="ECO:0000259" key="10">
    <source>
        <dbReference type="SMART" id="SM01005"/>
    </source>
</evidence>
<evidence type="ECO:0000256" key="9">
    <source>
        <dbReference type="PIRSR" id="PIRSR600821-52"/>
    </source>
</evidence>
<feature type="binding site" evidence="7 9">
    <location>
        <position position="320"/>
    </location>
    <ligand>
        <name>substrate</name>
    </ligand>
</feature>
<organism evidence="11 12">
    <name type="scientific">Nitratireductor arenosus</name>
    <dbReference type="NCBI Taxonomy" id="2682096"/>
    <lineage>
        <taxon>Bacteria</taxon>
        <taxon>Pseudomonadati</taxon>
        <taxon>Pseudomonadota</taxon>
        <taxon>Alphaproteobacteria</taxon>
        <taxon>Hyphomicrobiales</taxon>
        <taxon>Phyllobacteriaceae</taxon>
        <taxon>Nitratireductor</taxon>
    </lineage>
</organism>
<feature type="active site" description="Proton acceptor; specific for L-alanine" evidence="7">
    <location>
        <position position="262"/>
    </location>
</feature>
<dbReference type="Gene3D" id="3.20.20.10">
    <property type="entry name" value="Alanine racemase"/>
    <property type="match status" value="1"/>
</dbReference>
<sequence length="390" mass="40745">MSIQETGVEARLAGAFATIDLRALQQNYRALAARAAPARTACVVKADAYGLGIAKAVPALAAAGCDTFFVAWPEEGRAVREAAPDARIFVLGGLFGREAAEAYAEAKLIPVLNSRGEAAIWEGFCSTDGVARPCAIHVDTGMNRLGLTLDQARTLAEENALTGALDPVLVMSHLACGDQPDHPLNQRQLTAFTQVRRLFGGIEASLANSAGIQLGADYHFDLVRPGVALFGGLSGPGLEPVVTVQARIVQIRHVRAGEAVSYGAAAVMQRDSRVAICAAGYADGLHRALSGSGVPLREITGGGHGFAAGRRVPVLGRVTMDMTMFDITDVEGGALTVGDRIEFFGPNIGIEEAATAAGTISYELLTGLGRRHHRTYIGPSGESGTSGDQR</sequence>
<comment type="similarity">
    <text evidence="3 7">Belongs to the alanine racemase family.</text>
</comment>
<comment type="caution">
    <text evidence="11">The sequence shown here is derived from an EMBL/GenBank/DDBJ whole genome shotgun (WGS) entry which is preliminary data.</text>
</comment>
<feature type="domain" description="Alanine racemase C-terminal" evidence="10">
    <location>
        <begin position="241"/>
        <end position="377"/>
    </location>
</feature>
<dbReference type="InterPro" id="IPR020622">
    <property type="entry name" value="Ala_racemase_pyridoxalP-BS"/>
</dbReference>
<dbReference type="EC" id="5.1.1.1" evidence="4 7"/>
<dbReference type="SUPFAM" id="SSF50621">
    <property type="entry name" value="Alanine racemase C-terminal domain-like"/>
    <property type="match status" value="1"/>
</dbReference>
<comment type="cofactor">
    <cofactor evidence="2 7 8">
        <name>pyridoxal 5'-phosphate</name>
        <dbReference type="ChEBI" id="CHEBI:597326"/>
    </cofactor>
</comment>
<feature type="binding site" evidence="7 9">
    <location>
        <position position="144"/>
    </location>
    <ligand>
        <name>substrate</name>
    </ligand>
</feature>
<dbReference type="SUPFAM" id="SSF51419">
    <property type="entry name" value="PLP-binding barrel"/>
    <property type="match status" value="1"/>
</dbReference>
<dbReference type="AlphaFoldDB" id="A0A844QJ96"/>
<dbReference type="PROSITE" id="PS00395">
    <property type="entry name" value="ALANINE_RACEMASE"/>
    <property type="match status" value="1"/>
</dbReference>
<dbReference type="Pfam" id="PF01168">
    <property type="entry name" value="Ala_racemase_N"/>
    <property type="match status" value="1"/>
</dbReference>
<dbReference type="PANTHER" id="PTHR30511:SF0">
    <property type="entry name" value="ALANINE RACEMASE, CATABOLIC-RELATED"/>
    <property type="match status" value="1"/>
</dbReference>
<feature type="modified residue" description="N6-(pyridoxal phosphate)lysine" evidence="7 8">
    <location>
        <position position="45"/>
    </location>
</feature>
<comment type="catalytic activity">
    <reaction evidence="1 7">
        <text>L-alanine = D-alanine</text>
        <dbReference type="Rhea" id="RHEA:20249"/>
        <dbReference type="ChEBI" id="CHEBI:57416"/>
        <dbReference type="ChEBI" id="CHEBI:57972"/>
        <dbReference type="EC" id="5.1.1.1"/>
    </reaction>
</comment>
<dbReference type="UniPathway" id="UPA00042">
    <property type="reaction ID" value="UER00497"/>
</dbReference>
<dbReference type="Proteomes" id="UP000463224">
    <property type="component" value="Unassembled WGS sequence"/>
</dbReference>
<evidence type="ECO:0000256" key="8">
    <source>
        <dbReference type="PIRSR" id="PIRSR600821-50"/>
    </source>
</evidence>
<accession>A0A844QJ96</accession>
<evidence type="ECO:0000256" key="2">
    <source>
        <dbReference type="ARBA" id="ARBA00001933"/>
    </source>
</evidence>
<dbReference type="InterPro" id="IPR029066">
    <property type="entry name" value="PLP-binding_barrel"/>
</dbReference>
<evidence type="ECO:0000256" key="4">
    <source>
        <dbReference type="ARBA" id="ARBA00013089"/>
    </source>
</evidence>
<dbReference type="CDD" id="cd00430">
    <property type="entry name" value="PLPDE_III_AR"/>
    <property type="match status" value="1"/>
</dbReference>
<keyword evidence="5 7" id="KW-0663">Pyridoxal phosphate</keyword>
<evidence type="ECO:0000256" key="7">
    <source>
        <dbReference type="HAMAP-Rule" id="MF_01201"/>
    </source>
</evidence>
<dbReference type="Gene3D" id="2.40.37.10">
    <property type="entry name" value="Lyase, Ornithine Decarboxylase, Chain A, domain 1"/>
    <property type="match status" value="1"/>
</dbReference>
<evidence type="ECO:0000256" key="6">
    <source>
        <dbReference type="ARBA" id="ARBA00023235"/>
    </source>
</evidence>
<dbReference type="GO" id="GO:0008784">
    <property type="term" value="F:alanine racemase activity"/>
    <property type="evidence" value="ECO:0007669"/>
    <property type="project" value="UniProtKB-UniRule"/>
</dbReference>
<dbReference type="InterPro" id="IPR011079">
    <property type="entry name" value="Ala_racemase_C"/>
</dbReference>